<sequence>MMEYLLYFHLLVYDRGLLVDVQHDVFLQVLDDRQHYLYVILEFPRILFQLLVLSFLQQQTNDGIVFH</sequence>
<organism evidence="1">
    <name type="scientific">bioreactor metagenome</name>
    <dbReference type="NCBI Taxonomy" id="1076179"/>
    <lineage>
        <taxon>unclassified sequences</taxon>
        <taxon>metagenomes</taxon>
        <taxon>ecological metagenomes</taxon>
    </lineage>
</organism>
<gene>
    <name evidence="1" type="ORF">SDC9_200380</name>
</gene>
<dbReference type="EMBL" id="VSSQ01119090">
    <property type="protein sequence ID" value="MPN52718.1"/>
    <property type="molecule type" value="Genomic_DNA"/>
</dbReference>
<comment type="caution">
    <text evidence="1">The sequence shown here is derived from an EMBL/GenBank/DDBJ whole genome shotgun (WGS) entry which is preliminary data.</text>
</comment>
<name>A0A645IN31_9ZZZZ</name>
<proteinExistence type="predicted"/>
<protein>
    <submittedName>
        <fullName evidence="1">Uncharacterized protein</fullName>
    </submittedName>
</protein>
<accession>A0A645IN31</accession>
<reference evidence="1" key="1">
    <citation type="submission" date="2019-08" db="EMBL/GenBank/DDBJ databases">
        <authorList>
            <person name="Kucharzyk K."/>
            <person name="Murdoch R.W."/>
            <person name="Higgins S."/>
            <person name="Loffler F."/>
        </authorList>
    </citation>
    <scope>NUCLEOTIDE SEQUENCE</scope>
</reference>
<evidence type="ECO:0000313" key="1">
    <source>
        <dbReference type="EMBL" id="MPN52718.1"/>
    </source>
</evidence>
<dbReference type="AlphaFoldDB" id="A0A645IN31"/>